<keyword evidence="3" id="KW-1185">Reference proteome</keyword>
<dbReference type="PROSITE" id="PS50195">
    <property type="entry name" value="PX"/>
    <property type="match status" value="1"/>
</dbReference>
<dbReference type="EMBL" id="MPUH01000601">
    <property type="protein sequence ID" value="OMJ76958.1"/>
    <property type="molecule type" value="Genomic_DNA"/>
</dbReference>
<dbReference type="SUPFAM" id="SSF64268">
    <property type="entry name" value="PX domain"/>
    <property type="match status" value="1"/>
</dbReference>
<name>A0A1R2BJM0_9CILI</name>
<evidence type="ECO:0000313" key="2">
    <source>
        <dbReference type="EMBL" id="OMJ76958.1"/>
    </source>
</evidence>
<dbReference type="Proteomes" id="UP000187209">
    <property type="component" value="Unassembled WGS sequence"/>
</dbReference>
<evidence type="ECO:0000259" key="1">
    <source>
        <dbReference type="PROSITE" id="PS50195"/>
    </source>
</evidence>
<dbReference type="GO" id="GO:0035091">
    <property type="term" value="F:phosphatidylinositol binding"/>
    <property type="evidence" value="ECO:0007669"/>
    <property type="project" value="InterPro"/>
</dbReference>
<dbReference type="InterPro" id="IPR001683">
    <property type="entry name" value="PX_dom"/>
</dbReference>
<dbReference type="AlphaFoldDB" id="A0A1R2BJM0"/>
<accession>A0A1R2BJM0</accession>
<protein>
    <recommendedName>
        <fullName evidence="1">PX domain-containing protein</fullName>
    </recommendedName>
</protein>
<organism evidence="2 3">
    <name type="scientific">Stentor coeruleus</name>
    <dbReference type="NCBI Taxonomy" id="5963"/>
    <lineage>
        <taxon>Eukaryota</taxon>
        <taxon>Sar</taxon>
        <taxon>Alveolata</taxon>
        <taxon>Ciliophora</taxon>
        <taxon>Postciliodesmatophora</taxon>
        <taxon>Heterotrichea</taxon>
        <taxon>Heterotrichida</taxon>
        <taxon>Stentoridae</taxon>
        <taxon>Stentor</taxon>
    </lineage>
</organism>
<dbReference type="Gene3D" id="3.30.1520.10">
    <property type="entry name" value="Phox-like domain"/>
    <property type="match status" value="1"/>
</dbReference>
<evidence type="ECO:0000313" key="3">
    <source>
        <dbReference type="Proteomes" id="UP000187209"/>
    </source>
</evidence>
<dbReference type="GO" id="GO:0005768">
    <property type="term" value="C:endosome"/>
    <property type="evidence" value="ECO:0007669"/>
    <property type="project" value="TreeGrafter"/>
</dbReference>
<dbReference type="Pfam" id="PF00787">
    <property type="entry name" value="PX"/>
    <property type="match status" value="1"/>
</dbReference>
<dbReference type="PANTHER" id="PTHR10555">
    <property type="entry name" value="SORTING NEXIN"/>
    <property type="match status" value="1"/>
</dbReference>
<dbReference type="OrthoDB" id="422186at2759"/>
<reference evidence="2 3" key="1">
    <citation type="submission" date="2016-11" db="EMBL/GenBank/DDBJ databases">
        <title>The macronuclear genome of Stentor coeruleus: a giant cell with tiny introns.</title>
        <authorList>
            <person name="Slabodnick M."/>
            <person name="Ruby J.G."/>
            <person name="Reiff S.B."/>
            <person name="Swart E.C."/>
            <person name="Gosai S."/>
            <person name="Prabakaran S."/>
            <person name="Witkowska E."/>
            <person name="Larue G.E."/>
            <person name="Fisher S."/>
            <person name="Freeman R.M."/>
            <person name="Gunawardena J."/>
            <person name="Chu W."/>
            <person name="Stover N.A."/>
            <person name="Gregory B.D."/>
            <person name="Nowacki M."/>
            <person name="Derisi J."/>
            <person name="Roy S.W."/>
            <person name="Marshall W.F."/>
            <person name="Sood P."/>
        </authorList>
    </citation>
    <scope>NUCLEOTIDE SEQUENCE [LARGE SCALE GENOMIC DNA]</scope>
    <source>
        <strain evidence="2">WM001</strain>
    </source>
</reference>
<gene>
    <name evidence="2" type="ORF">SteCoe_23542</name>
</gene>
<comment type="caution">
    <text evidence="2">The sequence shown here is derived from an EMBL/GenBank/DDBJ whole genome shotgun (WGS) entry which is preliminary data.</text>
</comment>
<proteinExistence type="predicted"/>
<dbReference type="SMART" id="SM00312">
    <property type="entry name" value="PX"/>
    <property type="match status" value="1"/>
</dbReference>
<sequence>MEDKSLIYEQNKNLGINTIDCAKLGPSEISQQPELEVLISDPQLIEEGFFSSNFVSYSVITKPFEWKVIREFSDFVWLREITVNNFPGIFVPPLPNMKTRGSLDETTIYKRQKCLCKFMKCLISHPLILRNEHLRIFLKQSNTQSFKEYIQSVQSEKIEDISNFPSLNGKLIGDLRDHSLKVISLGNYYEKSARIMKQLKEKAYEMIQDIDQINENILNLASISKKLEDIQDAFAFTEKYKDLYKFLNTNLLQLSEVQRKKIEMVNYNLGIFFKYSSMQHTSLKRFVDNNQSYTIIFCKALIKHYESIDKTRQFFAYYNSQNLIETSRMNNYITKQSYNNFLEFTVKQAQLSNELKTIWKELLENVHLIKFI</sequence>
<feature type="domain" description="PX" evidence="1">
    <location>
        <begin position="35"/>
        <end position="145"/>
    </location>
</feature>
<dbReference type="InterPro" id="IPR036871">
    <property type="entry name" value="PX_dom_sf"/>
</dbReference>
<dbReference type="PANTHER" id="PTHR10555:SF170">
    <property type="entry name" value="FI18122P1"/>
    <property type="match status" value="1"/>
</dbReference>